<feature type="non-terminal residue" evidence="1">
    <location>
        <position position="1"/>
    </location>
</feature>
<evidence type="ECO:0000313" key="1">
    <source>
        <dbReference type="EMBL" id="CAK8986367.1"/>
    </source>
</evidence>
<protein>
    <recommendedName>
        <fullName evidence="3">START domain-containing protein</fullName>
    </recommendedName>
</protein>
<reference evidence="1 2" key="1">
    <citation type="submission" date="2024-02" db="EMBL/GenBank/DDBJ databases">
        <authorList>
            <person name="Chen Y."/>
            <person name="Shah S."/>
            <person name="Dougan E. K."/>
            <person name="Thang M."/>
            <person name="Chan C."/>
        </authorList>
    </citation>
    <scope>NUCLEOTIDE SEQUENCE [LARGE SCALE GENOMIC DNA]</scope>
</reference>
<sequence length="228" mass="25480">AATATAQTSCNSMVATTERINAWLSMAAENISESNWELAGSHSGAHLFHRPGPRGHLVKFVFRNLSLCDTPENSSDVMVRPEVSGQMHDRYMDGMSVRWIKTFAPGDSLVEQSSSHVFHRTLALLFGDFVGPSLNDFLYSNKPVLARHQCRKNFPEKGDSTYAIFLENEGFESMMIWRKEDDGETFQVVHVYSTPMDAWATWASPFFRMMAQTAYGVPQSKGAGNSIL</sequence>
<dbReference type="EMBL" id="CAXAMM010000184">
    <property type="protein sequence ID" value="CAK8986367.1"/>
    <property type="molecule type" value="Genomic_DNA"/>
</dbReference>
<proteinExistence type="predicted"/>
<evidence type="ECO:0000313" key="2">
    <source>
        <dbReference type="Proteomes" id="UP001642464"/>
    </source>
</evidence>
<organism evidence="1 2">
    <name type="scientific">Durusdinium trenchii</name>
    <dbReference type="NCBI Taxonomy" id="1381693"/>
    <lineage>
        <taxon>Eukaryota</taxon>
        <taxon>Sar</taxon>
        <taxon>Alveolata</taxon>
        <taxon>Dinophyceae</taxon>
        <taxon>Suessiales</taxon>
        <taxon>Symbiodiniaceae</taxon>
        <taxon>Durusdinium</taxon>
    </lineage>
</organism>
<dbReference type="Proteomes" id="UP001642464">
    <property type="component" value="Unassembled WGS sequence"/>
</dbReference>
<comment type="caution">
    <text evidence="1">The sequence shown here is derived from an EMBL/GenBank/DDBJ whole genome shotgun (WGS) entry which is preliminary data.</text>
</comment>
<name>A0ABP0H833_9DINO</name>
<gene>
    <name evidence="1" type="ORF">SCF082_LOCUS519</name>
</gene>
<evidence type="ECO:0008006" key="3">
    <source>
        <dbReference type="Google" id="ProtNLM"/>
    </source>
</evidence>
<keyword evidence="2" id="KW-1185">Reference proteome</keyword>
<accession>A0ABP0H833</accession>